<dbReference type="Proteomes" id="UP000492821">
    <property type="component" value="Unassembled WGS sequence"/>
</dbReference>
<evidence type="ECO:0000256" key="1">
    <source>
        <dbReference type="SAM" id="MobiDB-lite"/>
    </source>
</evidence>
<proteinExistence type="predicted"/>
<evidence type="ECO:0000313" key="3">
    <source>
        <dbReference type="WBParaSite" id="Pan_g16674.t1"/>
    </source>
</evidence>
<organism evidence="2 3">
    <name type="scientific">Panagrellus redivivus</name>
    <name type="common">Microworm</name>
    <dbReference type="NCBI Taxonomy" id="6233"/>
    <lineage>
        <taxon>Eukaryota</taxon>
        <taxon>Metazoa</taxon>
        <taxon>Ecdysozoa</taxon>
        <taxon>Nematoda</taxon>
        <taxon>Chromadorea</taxon>
        <taxon>Rhabditida</taxon>
        <taxon>Tylenchina</taxon>
        <taxon>Panagrolaimomorpha</taxon>
        <taxon>Panagrolaimoidea</taxon>
        <taxon>Panagrolaimidae</taxon>
        <taxon>Panagrellus</taxon>
    </lineage>
</organism>
<accession>A0A7E4V605</accession>
<feature type="region of interest" description="Disordered" evidence="1">
    <location>
        <begin position="39"/>
        <end position="61"/>
    </location>
</feature>
<protein>
    <submittedName>
        <fullName evidence="3">KH domain-containing protein</fullName>
    </submittedName>
</protein>
<keyword evidence="2" id="KW-1185">Reference proteome</keyword>
<name>A0A7E4V605_PANRE</name>
<reference evidence="2" key="1">
    <citation type="journal article" date="2013" name="Genetics">
        <title>The draft genome and transcriptome of Panagrellus redivivus are shaped by the harsh demands of a free-living lifestyle.</title>
        <authorList>
            <person name="Srinivasan J."/>
            <person name="Dillman A.R."/>
            <person name="Macchietto M.G."/>
            <person name="Heikkinen L."/>
            <person name="Lakso M."/>
            <person name="Fracchia K.M."/>
            <person name="Antoshechkin I."/>
            <person name="Mortazavi A."/>
            <person name="Wong G."/>
            <person name="Sternberg P.W."/>
        </authorList>
    </citation>
    <scope>NUCLEOTIDE SEQUENCE [LARGE SCALE GENOMIC DNA]</scope>
    <source>
        <strain evidence="2">MT8872</strain>
    </source>
</reference>
<reference evidence="3" key="2">
    <citation type="submission" date="2020-10" db="UniProtKB">
        <authorList>
            <consortium name="WormBaseParasite"/>
        </authorList>
    </citation>
    <scope>IDENTIFICATION</scope>
</reference>
<sequence>MEIQEIYFNACFGKRRNFYHASQESNRVITAVGQMEARMTEQKTEHYRRRRERSGATATTEPEDVVIPNIVTLALETQSYDFCDIISMNTTWCNLDTDNVYNIEKDLDVQFQFADHSITHESSIDIRHRVTISGSLRNVLMAAERFKTVIPINIAISLENLPPSVTLDKVVAKLQEWKDSDCSKPFSNVEIMLFMPKVHGPIVNDFTINEDGVLKFIGSKGTQTSPCIRVRGRASSRDDIANAVKAVYTLVFEQPAENNFKAITCYNLTDRVDEWLQRRPINEMAQFLADMNDVSLTFPKRPTNGFISTVPWMIISKNVEGVVDAAAQIYDLLPCSIKVFNVAKCLVDPAFTSSIDALHSPVCTALDQSDGVGVVARVAPLHYDLDFIAPLGNLRGIVASIQKIVLKGFSLSEPIPPPDEENAVGEYYREIFPGISDEVAFPRAISCLDFHTDVPWHTVSPPLIRFIPFNQITRILFERDEFETNWTSEVGDDDVFLPSNQSSSIDVQVRLCPLHGHPLITQYEQVSHHVTPRKALAQCVDATVKFWLRGSTPCGFGAKDPNGNENKVHVPVETLFTSIQPSLKSKSRRKAERVKQTVLCSKAIHASDLESKLVFEASPLTPTSKRDTQNCPTPIDQREVPTTAYIAKFILERVPRACMSYNFYQYHMLTLFHGDMAAKGALDNYPFCNKAMTFPPGKPMTESEIVQVLGVDFDGDDAS</sequence>
<dbReference type="WBParaSite" id="Pan_g16674.t1">
    <property type="protein sequence ID" value="Pan_g16674.t1"/>
    <property type="gene ID" value="Pan_g16674"/>
</dbReference>
<dbReference type="AlphaFoldDB" id="A0A7E4V605"/>
<evidence type="ECO:0000313" key="2">
    <source>
        <dbReference type="Proteomes" id="UP000492821"/>
    </source>
</evidence>
<dbReference type="Gene3D" id="3.30.310.270">
    <property type="match status" value="1"/>
</dbReference>